<feature type="binding site" evidence="17">
    <location>
        <position position="337"/>
    </location>
    <ligand>
        <name>(6S)-NADPHX</name>
        <dbReference type="ChEBI" id="CHEBI:64076"/>
    </ligand>
</feature>
<evidence type="ECO:0000256" key="14">
    <source>
        <dbReference type="ARBA" id="ARBA00025153"/>
    </source>
</evidence>
<dbReference type="NCBIfam" id="TIGR00197">
    <property type="entry name" value="yjeF_nterm"/>
    <property type="match status" value="1"/>
</dbReference>
<evidence type="ECO:0000256" key="6">
    <source>
        <dbReference type="ARBA" id="ARBA00022741"/>
    </source>
</evidence>
<keyword evidence="6 17" id="KW-0547">Nucleotide-binding</keyword>
<keyword evidence="23" id="KW-1185">Reference proteome</keyword>
<evidence type="ECO:0000256" key="16">
    <source>
        <dbReference type="ARBA" id="ARBA00049209"/>
    </source>
</evidence>
<dbReference type="CDD" id="cd01171">
    <property type="entry name" value="YXKO-related"/>
    <property type="match status" value="1"/>
</dbReference>
<dbReference type="PANTHER" id="PTHR12592">
    <property type="entry name" value="ATP-DEPENDENT (S)-NAD(P)H-HYDRATE DEHYDRATASE FAMILY MEMBER"/>
    <property type="match status" value="1"/>
</dbReference>
<evidence type="ECO:0000256" key="9">
    <source>
        <dbReference type="ARBA" id="ARBA00022958"/>
    </source>
</evidence>
<dbReference type="GO" id="GO:0046872">
    <property type="term" value="F:metal ion binding"/>
    <property type="evidence" value="ECO:0007669"/>
    <property type="project" value="UniProtKB-UniRule"/>
</dbReference>
<comment type="function">
    <text evidence="18">Catalyzes the epimerization of the S- and R-forms of NAD(P)HX, a damaged form of NAD(P)H that is a result of enzymatic or heat-dependent hydration. This is a prerequisite for the S-specific NAD(P)H-hydrate dehydratase to allow the repair of both epimers of NAD(P)HX.</text>
</comment>
<comment type="similarity">
    <text evidence="18">Belongs to the NnrE/AIBP family.</text>
</comment>
<comment type="cofactor">
    <cofactor evidence="17">
        <name>Mg(2+)</name>
        <dbReference type="ChEBI" id="CHEBI:18420"/>
    </cofactor>
</comment>
<dbReference type="EC" id="4.2.1.136" evidence="19"/>
<dbReference type="NCBIfam" id="TIGR00196">
    <property type="entry name" value="yjeF_cterm"/>
    <property type="match status" value="1"/>
</dbReference>
<feature type="binding site" evidence="17">
    <location>
        <position position="454"/>
    </location>
    <ligand>
        <name>AMP</name>
        <dbReference type="ChEBI" id="CHEBI:456215"/>
    </ligand>
</feature>
<dbReference type="EMBL" id="NIBG01000012">
    <property type="protein sequence ID" value="PAB58751.1"/>
    <property type="molecule type" value="Genomic_DNA"/>
</dbReference>
<comment type="catalytic activity">
    <reaction evidence="2 18 19">
        <text>(6R)-NADPHX = (6S)-NADPHX</text>
        <dbReference type="Rhea" id="RHEA:32227"/>
        <dbReference type="ChEBI" id="CHEBI:64076"/>
        <dbReference type="ChEBI" id="CHEBI:64077"/>
        <dbReference type="EC" id="5.1.99.6"/>
    </reaction>
</comment>
<dbReference type="EC" id="5.1.99.6" evidence="19"/>
<dbReference type="Gene3D" id="3.40.1190.20">
    <property type="match status" value="1"/>
</dbReference>
<dbReference type="GO" id="GO:0005524">
    <property type="term" value="F:ATP binding"/>
    <property type="evidence" value="ECO:0007669"/>
    <property type="project" value="UniProtKB-UniRule"/>
</dbReference>
<evidence type="ECO:0000256" key="8">
    <source>
        <dbReference type="ARBA" id="ARBA00022857"/>
    </source>
</evidence>
<keyword evidence="9 18" id="KW-0630">Potassium</keyword>
<gene>
    <name evidence="18" type="primary">nnrE</name>
    <name evidence="17" type="synonym">nnrD</name>
    <name evidence="22" type="ORF">CCE28_13860</name>
</gene>
<dbReference type="Pfam" id="PF01256">
    <property type="entry name" value="Carb_kinase"/>
    <property type="match status" value="1"/>
</dbReference>
<accession>A0A267MGP2</accession>
<feature type="domain" description="YjeF C-terminal" evidence="20">
    <location>
        <begin position="231"/>
        <end position="514"/>
    </location>
</feature>
<dbReference type="RefSeq" id="WP_095134331.1">
    <property type="nucleotide sequence ID" value="NZ_NIBG01000012.1"/>
</dbReference>
<evidence type="ECO:0000256" key="18">
    <source>
        <dbReference type="HAMAP-Rule" id="MF_01966"/>
    </source>
</evidence>
<evidence type="ECO:0000256" key="1">
    <source>
        <dbReference type="ARBA" id="ARBA00000013"/>
    </source>
</evidence>
<feature type="binding site" evidence="17">
    <location>
        <begin position="425"/>
        <end position="429"/>
    </location>
    <ligand>
        <name>AMP</name>
        <dbReference type="ChEBI" id="CHEBI:456215"/>
    </ligand>
</feature>
<evidence type="ECO:0000256" key="10">
    <source>
        <dbReference type="ARBA" id="ARBA00023027"/>
    </source>
</evidence>
<dbReference type="Pfam" id="PF03853">
    <property type="entry name" value="YjeF_N"/>
    <property type="match status" value="1"/>
</dbReference>
<feature type="binding site" evidence="18">
    <location>
        <position position="164"/>
    </location>
    <ligand>
        <name>(6S)-NADPHX</name>
        <dbReference type="ChEBI" id="CHEBI:64076"/>
    </ligand>
</feature>
<comment type="caution">
    <text evidence="22">The sequence shown here is derived from an EMBL/GenBank/DDBJ whole genome shotgun (WGS) entry which is preliminary data.</text>
</comment>
<comment type="cofactor">
    <cofactor evidence="18 19">
        <name>K(+)</name>
        <dbReference type="ChEBI" id="CHEBI:29103"/>
    </cofactor>
    <text evidence="18 19">Binds 1 potassium ion per subunit.</text>
</comment>
<comment type="catalytic activity">
    <reaction evidence="1 18 19">
        <text>(6R)-NADHX = (6S)-NADHX</text>
        <dbReference type="Rhea" id="RHEA:32215"/>
        <dbReference type="ChEBI" id="CHEBI:64074"/>
        <dbReference type="ChEBI" id="CHEBI:64075"/>
        <dbReference type="EC" id="5.1.99.6"/>
    </reaction>
</comment>
<keyword evidence="10 17" id="KW-0520">NAD</keyword>
<dbReference type="OrthoDB" id="9806925at2"/>
<evidence type="ECO:0000256" key="13">
    <source>
        <dbReference type="ARBA" id="ARBA00023268"/>
    </source>
</evidence>
<dbReference type="InterPro" id="IPR036652">
    <property type="entry name" value="YjeF_N_dom_sf"/>
</dbReference>
<comment type="similarity">
    <text evidence="17">Belongs to the NnrD/CARKD family.</text>
</comment>
<keyword evidence="13" id="KW-0511">Multifunctional enzyme</keyword>
<feature type="binding site" evidence="17">
    <location>
        <position position="388"/>
    </location>
    <ligand>
        <name>(6S)-NADPHX</name>
        <dbReference type="ChEBI" id="CHEBI:64076"/>
    </ligand>
</feature>
<reference evidence="22 23" key="1">
    <citation type="submission" date="2017-06" db="EMBL/GenBank/DDBJ databases">
        <title>Draft genome sequence of anaerobic fermentative bacterium Anaeromicrobium sediminis DY2726D isolated from West Pacific Ocean sediments.</title>
        <authorList>
            <person name="Zeng X."/>
        </authorList>
    </citation>
    <scope>NUCLEOTIDE SEQUENCE [LARGE SCALE GENOMIC DNA]</scope>
    <source>
        <strain evidence="22 23">DY2726D</strain>
    </source>
</reference>
<name>A0A267MGP2_9FIRM</name>
<evidence type="ECO:0000259" key="20">
    <source>
        <dbReference type="PROSITE" id="PS51383"/>
    </source>
</evidence>
<keyword evidence="8 17" id="KW-0521">NADP</keyword>
<evidence type="ECO:0000256" key="19">
    <source>
        <dbReference type="PIRNR" id="PIRNR017184"/>
    </source>
</evidence>
<dbReference type="InterPro" id="IPR004443">
    <property type="entry name" value="YjeF_N_dom"/>
</dbReference>
<evidence type="ECO:0000313" key="23">
    <source>
        <dbReference type="Proteomes" id="UP000216024"/>
    </source>
</evidence>
<evidence type="ECO:0000256" key="2">
    <source>
        <dbReference type="ARBA" id="ARBA00000909"/>
    </source>
</evidence>
<feature type="domain" description="YjeF N-terminal" evidence="21">
    <location>
        <begin position="9"/>
        <end position="221"/>
    </location>
</feature>
<comment type="subunit">
    <text evidence="17">Homotetramer.</text>
</comment>
<dbReference type="PANTHER" id="PTHR12592:SF0">
    <property type="entry name" value="ATP-DEPENDENT (S)-NAD(P)H-HYDRATE DEHYDRATASE"/>
    <property type="match status" value="1"/>
</dbReference>
<evidence type="ECO:0000256" key="4">
    <source>
        <dbReference type="ARBA" id="ARBA00009524"/>
    </source>
</evidence>
<feature type="binding site" evidence="17">
    <location>
        <position position="455"/>
    </location>
    <ligand>
        <name>(6S)-NADPHX</name>
        <dbReference type="ChEBI" id="CHEBI:64076"/>
    </ligand>
</feature>
<evidence type="ECO:0000256" key="3">
    <source>
        <dbReference type="ARBA" id="ARBA00006001"/>
    </source>
</evidence>
<evidence type="ECO:0000256" key="12">
    <source>
        <dbReference type="ARBA" id="ARBA00023239"/>
    </source>
</evidence>
<dbReference type="SUPFAM" id="SSF53613">
    <property type="entry name" value="Ribokinase-like"/>
    <property type="match status" value="1"/>
</dbReference>
<dbReference type="InterPro" id="IPR030677">
    <property type="entry name" value="Nnr"/>
</dbReference>
<evidence type="ECO:0000256" key="17">
    <source>
        <dbReference type="HAMAP-Rule" id="MF_01965"/>
    </source>
</evidence>
<protein>
    <recommendedName>
        <fullName evidence="19">Bifunctional NAD(P)H-hydrate repair enzyme</fullName>
    </recommendedName>
    <alternativeName>
        <fullName evidence="19">Nicotinamide nucleotide repair protein</fullName>
    </alternativeName>
    <domain>
        <recommendedName>
            <fullName evidence="19">ADP-dependent (S)-NAD(P)H-hydrate dehydratase</fullName>
            <ecNumber evidence="19">4.2.1.136</ecNumber>
        </recommendedName>
        <alternativeName>
            <fullName evidence="19">ADP-dependent NAD(P)HX dehydratase</fullName>
        </alternativeName>
    </domain>
    <domain>
        <recommendedName>
            <fullName evidence="19">NAD(P)H-hydrate epimerase</fullName>
            <ecNumber evidence="19">5.1.99.6</ecNumber>
        </recommendedName>
    </domain>
</protein>
<dbReference type="AlphaFoldDB" id="A0A267MGP2"/>
<dbReference type="InterPro" id="IPR029056">
    <property type="entry name" value="Ribokinase-like"/>
</dbReference>
<keyword evidence="5 18" id="KW-0479">Metal-binding</keyword>
<dbReference type="HAMAP" id="MF_01966">
    <property type="entry name" value="NADHX_epimerase"/>
    <property type="match status" value="1"/>
</dbReference>
<evidence type="ECO:0000256" key="11">
    <source>
        <dbReference type="ARBA" id="ARBA00023235"/>
    </source>
</evidence>
<keyword evidence="7 17" id="KW-0067">ATP-binding</keyword>
<comment type="catalytic activity">
    <reaction evidence="15 17 19">
        <text>(6S)-NADHX + ADP = AMP + phosphate + NADH + H(+)</text>
        <dbReference type="Rhea" id="RHEA:32223"/>
        <dbReference type="ChEBI" id="CHEBI:15378"/>
        <dbReference type="ChEBI" id="CHEBI:43474"/>
        <dbReference type="ChEBI" id="CHEBI:57945"/>
        <dbReference type="ChEBI" id="CHEBI:64074"/>
        <dbReference type="ChEBI" id="CHEBI:456215"/>
        <dbReference type="ChEBI" id="CHEBI:456216"/>
        <dbReference type="EC" id="4.2.1.136"/>
    </reaction>
</comment>
<dbReference type="GO" id="GO:0052855">
    <property type="term" value="F:ADP-dependent NAD(P)H-hydrate dehydratase activity"/>
    <property type="evidence" value="ECO:0007669"/>
    <property type="project" value="UniProtKB-UniRule"/>
</dbReference>
<comment type="similarity">
    <text evidence="4 19">In the C-terminal section; belongs to the NnrD/CARKD family.</text>
</comment>
<dbReference type="Proteomes" id="UP000216024">
    <property type="component" value="Unassembled WGS sequence"/>
</dbReference>
<feature type="binding site" evidence="18">
    <location>
        <position position="167"/>
    </location>
    <ligand>
        <name>K(+)</name>
        <dbReference type="ChEBI" id="CHEBI:29103"/>
    </ligand>
</feature>
<feature type="binding site" evidence="18">
    <location>
        <position position="60"/>
    </location>
    <ligand>
        <name>K(+)</name>
        <dbReference type="ChEBI" id="CHEBI:29103"/>
    </ligand>
</feature>
<comment type="function">
    <text evidence="14 19">Bifunctional enzyme that catalyzes the epimerization of the S- and R-forms of NAD(P)HX and the dehydration of the S-form of NAD(P)HX at the expense of ADP, which is converted to AMP. This allows the repair of both epimers of NAD(P)HX, a damaged form of NAD(P)H that is a result of enzymatic or heat-dependent hydration.</text>
</comment>
<dbReference type="InterPro" id="IPR000631">
    <property type="entry name" value="CARKD"/>
</dbReference>
<sequence>MKVVSGEEMKNIDKMAIDKYKIPGVVLMENAGLKVVEEICKSLEKYRNKVITIICGAGNNGGDGFVVARHLKNMGIPINLYLLGNPANIKGDAKINYDIISKLNIEIGLLTTINILKKFSEHVNRSSIIIDAIFGTGLSRPVDGYIKQVIDIINTSNNEVISIDIPSGISADDGSVCGGAIKASKTVVFHLPKYGNIYYPGKDYCGNVLIKDIGIPKEVEEQFGLKGNLITPKYIKNKLKKRNGDTHKGTYGKGYIIAGSVGMTGAAMLTCKGALRSGIGILRLAISQRLNSILESSLTEVITVPLSETKTGTFSIADIEKIIKTMEDSNVVGIGPGCGKSREIEDLIRNILERTSIPIVIDADGLNALARRKEILSEIKSPCVMTPHMGEMARLTDLDIEYIKKNKIQVISEFAKKVNCVVVLKDARTMVVNPQGQVFINTTGNPGMASAGSGDVLTGIITGLIGQGLSTFEAAVCGVYIHGKAGDFAAQKLSEYSLNASDIVNEIGSVFKELLL</sequence>
<dbReference type="Gene3D" id="3.40.50.10260">
    <property type="entry name" value="YjeF N-terminal domain"/>
    <property type="match status" value="1"/>
</dbReference>
<feature type="binding site" evidence="18">
    <location>
        <begin position="135"/>
        <end position="141"/>
    </location>
    <ligand>
        <name>(6S)-NADPHX</name>
        <dbReference type="ChEBI" id="CHEBI:64076"/>
    </ligand>
</feature>
<dbReference type="HAMAP" id="MF_01965">
    <property type="entry name" value="NADHX_dehydratase"/>
    <property type="match status" value="1"/>
</dbReference>
<proteinExistence type="inferred from homology"/>
<dbReference type="GO" id="GO:0110051">
    <property type="term" value="P:metabolite repair"/>
    <property type="evidence" value="ECO:0007669"/>
    <property type="project" value="TreeGrafter"/>
</dbReference>
<dbReference type="InterPro" id="IPR017953">
    <property type="entry name" value="Carbohydrate_kinase_pred_CS"/>
</dbReference>
<keyword evidence="12 17" id="KW-0456">Lyase</keyword>
<comment type="caution">
    <text evidence="18">Lacks conserved residue(s) required for the propagation of feature annotation.</text>
</comment>
<evidence type="ECO:0000313" key="22">
    <source>
        <dbReference type="EMBL" id="PAB58751.1"/>
    </source>
</evidence>
<comment type="similarity">
    <text evidence="3 19">In the N-terminal section; belongs to the NnrE/AIBP family.</text>
</comment>
<keyword evidence="11 18" id="KW-0413">Isomerase</keyword>
<dbReference type="PROSITE" id="PS51385">
    <property type="entry name" value="YJEF_N"/>
    <property type="match status" value="1"/>
</dbReference>
<comment type="catalytic activity">
    <reaction evidence="16 17 19">
        <text>(6S)-NADPHX + ADP = AMP + phosphate + NADPH + H(+)</text>
        <dbReference type="Rhea" id="RHEA:32235"/>
        <dbReference type="ChEBI" id="CHEBI:15378"/>
        <dbReference type="ChEBI" id="CHEBI:43474"/>
        <dbReference type="ChEBI" id="CHEBI:57783"/>
        <dbReference type="ChEBI" id="CHEBI:64076"/>
        <dbReference type="ChEBI" id="CHEBI:456215"/>
        <dbReference type="ChEBI" id="CHEBI:456216"/>
        <dbReference type="EC" id="4.2.1.136"/>
    </reaction>
</comment>
<comment type="function">
    <text evidence="17">Catalyzes the dehydration of the S-form of NAD(P)HX at the expense of ADP, which is converted to AMP. Together with NAD(P)HX epimerase, which catalyzes the epimerization of the S- and R-forms, the enzyme allows the repair of both epimers of NAD(P)HX, a damaged form of NAD(P)H that is a result of enzymatic or heat-dependent hydration.</text>
</comment>
<feature type="binding site" evidence="17">
    <location>
        <position position="266"/>
    </location>
    <ligand>
        <name>(6S)-NADPHX</name>
        <dbReference type="ChEBI" id="CHEBI:64076"/>
    </ligand>
</feature>
<evidence type="ECO:0000256" key="15">
    <source>
        <dbReference type="ARBA" id="ARBA00048238"/>
    </source>
</evidence>
<dbReference type="GO" id="GO:0052856">
    <property type="term" value="F:NAD(P)HX epimerase activity"/>
    <property type="evidence" value="ECO:0007669"/>
    <property type="project" value="UniProtKB-UniRule"/>
</dbReference>
<dbReference type="GO" id="GO:0046496">
    <property type="term" value="P:nicotinamide nucleotide metabolic process"/>
    <property type="evidence" value="ECO:0007669"/>
    <property type="project" value="UniProtKB-UniRule"/>
</dbReference>
<evidence type="ECO:0000256" key="5">
    <source>
        <dbReference type="ARBA" id="ARBA00022723"/>
    </source>
</evidence>
<feature type="binding site" evidence="18">
    <location>
        <begin position="59"/>
        <end position="63"/>
    </location>
    <ligand>
        <name>(6S)-NADPHX</name>
        <dbReference type="ChEBI" id="CHEBI:64076"/>
    </ligand>
</feature>
<dbReference type="PIRSF" id="PIRSF017184">
    <property type="entry name" value="Nnr"/>
    <property type="match status" value="1"/>
</dbReference>
<dbReference type="PROSITE" id="PS01050">
    <property type="entry name" value="YJEF_C_2"/>
    <property type="match status" value="1"/>
</dbReference>
<evidence type="ECO:0000259" key="21">
    <source>
        <dbReference type="PROSITE" id="PS51385"/>
    </source>
</evidence>
<organism evidence="22 23">
    <name type="scientific">Anaeromicrobium sediminis</name>
    <dbReference type="NCBI Taxonomy" id="1478221"/>
    <lineage>
        <taxon>Bacteria</taxon>
        <taxon>Bacillati</taxon>
        <taxon>Bacillota</taxon>
        <taxon>Clostridia</taxon>
        <taxon>Peptostreptococcales</taxon>
        <taxon>Thermotaleaceae</taxon>
        <taxon>Anaeromicrobium</taxon>
    </lineage>
</organism>
<evidence type="ECO:0000256" key="7">
    <source>
        <dbReference type="ARBA" id="ARBA00022840"/>
    </source>
</evidence>
<feature type="binding site" evidence="18">
    <location>
        <position position="131"/>
    </location>
    <ligand>
        <name>K(+)</name>
        <dbReference type="ChEBI" id="CHEBI:29103"/>
    </ligand>
</feature>
<dbReference type="SUPFAM" id="SSF64153">
    <property type="entry name" value="YjeF N-terminal domain-like"/>
    <property type="match status" value="1"/>
</dbReference>
<dbReference type="PROSITE" id="PS51383">
    <property type="entry name" value="YJEF_C_3"/>
    <property type="match status" value="1"/>
</dbReference>